<dbReference type="SMART" id="SM00516">
    <property type="entry name" value="SEC14"/>
    <property type="match status" value="1"/>
</dbReference>
<dbReference type="SUPFAM" id="SSF52087">
    <property type="entry name" value="CRAL/TRIO domain"/>
    <property type="match status" value="1"/>
</dbReference>
<dbReference type="OrthoDB" id="1434354at2759"/>
<organism evidence="2 3">
    <name type="scientific">Ceratopteris richardii</name>
    <name type="common">Triangle waterfern</name>
    <dbReference type="NCBI Taxonomy" id="49495"/>
    <lineage>
        <taxon>Eukaryota</taxon>
        <taxon>Viridiplantae</taxon>
        <taxon>Streptophyta</taxon>
        <taxon>Embryophyta</taxon>
        <taxon>Tracheophyta</taxon>
        <taxon>Polypodiopsida</taxon>
        <taxon>Polypodiidae</taxon>
        <taxon>Polypodiales</taxon>
        <taxon>Pteridineae</taxon>
        <taxon>Pteridaceae</taxon>
        <taxon>Parkerioideae</taxon>
        <taxon>Ceratopteris</taxon>
    </lineage>
</organism>
<dbReference type="Proteomes" id="UP000825935">
    <property type="component" value="Chromosome 17"/>
</dbReference>
<dbReference type="InterPro" id="IPR036865">
    <property type="entry name" value="CRAL-TRIO_dom_sf"/>
</dbReference>
<dbReference type="PROSITE" id="PS50191">
    <property type="entry name" value="CRAL_TRIO"/>
    <property type="match status" value="1"/>
</dbReference>
<dbReference type="SUPFAM" id="SSF46938">
    <property type="entry name" value="CRAL/TRIO N-terminal domain"/>
    <property type="match status" value="1"/>
</dbReference>
<dbReference type="EMBL" id="CM035422">
    <property type="protein sequence ID" value="KAH7372518.1"/>
    <property type="molecule type" value="Genomic_DNA"/>
</dbReference>
<dbReference type="PANTHER" id="PTHR46226">
    <property type="entry name" value="CRAL-TRIO DOMAIN-CONTAINING PROTEIN"/>
    <property type="match status" value="1"/>
</dbReference>
<protein>
    <recommendedName>
        <fullName evidence="1">CRAL-TRIO domain-containing protein</fullName>
    </recommendedName>
</protein>
<sequence>MVSATRESIKELTLALQQAATSGDGKLAASYKNLHRGRPEFVSERFLKARENNVAKALKMILDSLHWRIANDIDSILSRPIGSKEIYDSILESQPIGMTGYCRKGRPVFAIGVGVNGFERVPTHKYIQTHIQINEYRDQVLLPNSSRKVGHFVGTCLKILDMSNLRLSTLSRIKVLTMISTIDDLNYPEKTDTYYIVNTPYIFQACWKVVKPLLHDRTKRKIRVLPGSGKEELLKIMDEDTLPHFCRTDSKHKDRPTETCFSPSHPFHMELWSYIKEQSCMSKCMAPSLQKSFHITVSQPREEIQTIEEQIQSSVAHFGDEGCSEGSSLSFSRLTMADNKDDDD</sequence>
<dbReference type="CDD" id="cd00170">
    <property type="entry name" value="SEC14"/>
    <property type="match status" value="1"/>
</dbReference>
<accession>A0A8T2SRW3</accession>
<keyword evidence="3" id="KW-1185">Reference proteome</keyword>
<dbReference type="InterPro" id="IPR001251">
    <property type="entry name" value="CRAL-TRIO_dom"/>
</dbReference>
<feature type="domain" description="CRAL-TRIO" evidence="1">
    <location>
        <begin position="86"/>
        <end position="243"/>
    </location>
</feature>
<dbReference type="Gene3D" id="3.40.525.10">
    <property type="entry name" value="CRAL-TRIO lipid binding domain"/>
    <property type="match status" value="1"/>
</dbReference>
<dbReference type="InterPro" id="IPR036273">
    <property type="entry name" value="CRAL/TRIO_N_dom_sf"/>
</dbReference>
<evidence type="ECO:0000259" key="1">
    <source>
        <dbReference type="PROSITE" id="PS50191"/>
    </source>
</evidence>
<evidence type="ECO:0000313" key="3">
    <source>
        <dbReference type="Proteomes" id="UP000825935"/>
    </source>
</evidence>
<evidence type="ECO:0000313" key="2">
    <source>
        <dbReference type="EMBL" id="KAH7372518.1"/>
    </source>
</evidence>
<gene>
    <name evidence="2" type="ORF">KP509_17G007900</name>
</gene>
<dbReference type="PANTHER" id="PTHR46226:SF6">
    <property type="entry name" value="SEC14P-LIKE PHOSPHATIDYLINOSITOL TRANSFER FAMILY PROTEIN"/>
    <property type="match status" value="1"/>
</dbReference>
<dbReference type="Pfam" id="PF00650">
    <property type="entry name" value="CRAL_TRIO"/>
    <property type="match status" value="1"/>
</dbReference>
<dbReference type="AlphaFoldDB" id="A0A8T2SRW3"/>
<comment type="caution">
    <text evidence="2">The sequence shown here is derived from an EMBL/GenBank/DDBJ whole genome shotgun (WGS) entry which is preliminary data.</text>
</comment>
<reference evidence="2" key="1">
    <citation type="submission" date="2021-08" db="EMBL/GenBank/DDBJ databases">
        <title>WGS assembly of Ceratopteris richardii.</title>
        <authorList>
            <person name="Marchant D.B."/>
            <person name="Chen G."/>
            <person name="Jenkins J."/>
            <person name="Shu S."/>
            <person name="Leebens-Mack J."/>
            <person name="Grimwood J."/>
            <person name="Schmutz J."/>
            <person name="Soltis P."/>
            <person name="Soltis D."/>
            <person name="Chen Z.-H."/>
        </authorList>
    </citation>
    <scope>NUCLEOTIDE SEQUENCE</scope>
    <source>
        <strain evidence="2">Whitten #5841</strain>
        <tissue evidence="2">Leaf</tissue>
    </source>
</reference>
<name>A0A8T2SRW3_CERRI</name>
<dbReference type="OMA" id="VMDYETL"/>
<proteinExistence type="predicted"/>